<evidence type="ECO:0000256" key="1">
    <source>
        <dbReference type="SAM" id="MobiDB-lite"/>
    </source>
</evidence>
<evidence type="ECO:0000313" key="3">
    <source>
        <dbReference type="Proteomes" id="UP001500037"/>
    </source>
</evidence>
<name>A0ABP4GS55_9ACTN</name>
<dbReference type="EMBL" id="BAAALF010000039">
    <property type="protein sequence ID" value="GAA1236267.1"/>
    <property type="molecule type" value="Genomic_DNA"/>
</dbReference>
<feature type="region of interest" description="Disordered" evidence="1">
    <location>
        <begin position="60"/>
        <end position="81"/>
    </location>
</feature>
<organism evidence="2 3">
    <name type="scientific">Kitasatospora nipponensis</name>
    <dbReference type="NCBI Taxonomy" id="258049"/>
    <lineage>
        <taxon>Bacteria</taxon>
        <taxon>Bacillati</taxon>
        <taxon>Actinomycetota</taxon>
        <taxon>Actinomycetes</taxon>
        <taxon>Kitasatosporales</taxon>
        <taxon>Streptomycetaceae</taxon>
        <taxon>Kitasatospora</taxon>
    </lineage>
</organism>
<dbReference type="Proteomes" id="UP001500037">
    <property type="component" value="Unassembled WGS sequence"/>
</dbReference>
<keyword evidence="3" id="KW-1185">Reference proteome</keyword>
<evidence type="ECO:0000313" key="2">
    <source>
        <dbReference type="EMBL" id="GAA1236267.1"/>
    </source>
</evidence>
<accession>A0ABP4GS55</accession>
<gene>
    <name evidence="2" type="ORF">GCM10009665_28040</name>
</gene>
<comment type="caution">
    <text evidence="2">The sequence shown here is derived from an EMBL/GenBank/DDBJ whole genome shotgun (WGS) entry which is preliminary data.</text>
</comment>
<reference evidence="3" key="1">
    <citation type="journal article" date="2019" name="Int. J. Syst. Evol. Microbiol.">
        <title>The Global Catalogue of Microorganisms (GCM) 10K type strain sequencing project: providing services to taxonomists for standard genome sequencing and annotation.</title>
        <authorList>
            <consortium name="The Broad Institute Genomics Platform"/>
            <consortium name="The Broad Institute Genome Sequencing Center for Infectious Disease"/>
            <person name="Wu L."/>
            <person name="Ma J."/>
        </authorList>
    </citation>
    <scope>NUCLEOTIDE SEQUENCE [LARGE SCALE GENOMIC DNA]</scope>
    <source>
        <strain evidence="3">JCM 13004</strain>
    </source>
</reference>
<proteinExistence type="predicted"/>
<sequence>MAAVVAMLRVELAPAVTLAGLRVAVTPAGAPETVRATLWALPEVTAVATVLLVAGAGGTEPAAGEALSEKSLTGVPVTPRV</sequence>
<protein>
    <submittedName>
        <fullName evidence="2">Uncharacterized protein</fullName>
    </submittedName>
</protein>